<protein>
    <submittedName>
        <fullName evidence="4">Uncharacterized protein</fullName>
    </submittedName>
</protein>
<dbReference type="InterPro" id="IPR027417">
    <property type="entry name" value="P-loop_NTPase"/>
</dbReference>
<dbReference type="InterPro" id="IPR001806">
    <property type="entry name" value="Small_GTPase"/>
</dbReference>
<dbReference type="SMART" id="SM00175">
    <property type="entry name" value="RAB"/>
    <property type="match status" value="1"/>
</dbReference>
<evidence type="ECO:0000256" key="2">
    <source>
        <dbReference type="ARBA" id="ARBA00023134"/>
    </source>
</evidence>
<proteinExistence type="predicted"/>
<dbReference type="PROSITE" id="PS51419">
    <property type="entry name" value="RAB"/>
    <property type="match status" value="1"/>
</dbReference>
<name>A0A7S1KQ44_9EUKA</name>
<dbReference type="SMART" id="SM00176">
    <property type="entry name" value="RAN"/>
    <property type="match status" value="1"/>
</dbReference>
<dbReference type="Pfam" id="PF00071">
    <property type="entry name" value="Ras"/>
    <property type="match status" value="1"/>
</dbReference>
<evidence type="ECO:0000313" key="4">
    <source>
        <dbReference type="EMBL" id="CAD9081653.1"/>
    </source>
</evidence>
<gene>
    <name evidence="4" type="ORF">PCOS0759_LOCUS4893</name>
</gene>
<dbReference type="GO" id="GO:0007264">
    <property type="term" value="P:small GTPase-mediated signal transduction"/>
    <property type="evidence" value="ECO:0007669"/>
    <property type="project" value="InterPro"/>
</dbReference>
<keyword evidence="1" id="KW-0547">Nucleotide-binding</keyword>
<dbReference type="Gene3D" id="3.40.50.300">
    <property type="entry name" value="P-loop containing nucleotide triphosphate hydrolases"/>
    <property type="match status" value="1"/>
</dbReference>
<dbReference type="GO" id="GO:0003924">
    <property type="term" value="F:GTPase activity"/>
    <property type="evidence" value="ECO:0007669"/>
    <property type="project" value="InterPro"/>
</dbReference>
<dbReference type="PRINTS" id="PR00449">
    <property type="entry name" value="RASTRNSFRMNG"/>
</dbReference>
<dbReference type="PROSITE" id="PS51421">
    <property type="entry name" value="RAS"/>
    <property type="match status" value="1"/>
</dbReference>
<dbReference type="PROSITE" id="PS51420">
    <property type="entry name" value="RHO"/>
    <property type="match status" value="1"/>
</dbReference>
<dbReference type="InterPro" id="IPR003578">
    <property type="entry name" value="Small_GTPase_Rho"/>
</dbReference>
<sequence>MSSTPTKQKPRKSTKSSRSNSSSSNDSNGPEKSSSLQEKKALKLVFIGDGAVGKTSLISSFAKNEFPDTYTPTVFDNVSTDVMHEDKKTKEKRVIRLDIHDTAGQEDYARVRKLTYPETDCFCLVFDVTEEASMDNVHSWIVEIENYVPEDERRIMLIGNKIDKPNRKISLEAARAKAHSNKCKGYVECSAKTRDGVEDVFQAAVNFILEDNYMLPYQQEYTQSHKKKDKRDCAVM</sequence>
<dbReference type="SUPFAM" id="SSF52540">
    <property type="entry name" value="P-loop containing nucleoside triphosphate hydrolases"/>
    <property type="match status" value="1"/>
</dbReference>
<dbReference type="NCBIfam" id="TIGR00231">
    <property type="entry name" value="small_GTP"/>
    <property type="match status" value="1"/>
</dbReference>
<evidence type="ECO:0000256" key="1">
    <source>
        <dbReference type="ARBA" id="ARBA00022741"/>
    </source>
</evidence>
<feature type="compositionally biased region" description="Low complexity" evidence="3">
    <location>
        <begin position="16"/>
        <end position="35"/>
    </location>
</feature>
<dbReference type="PANTHER" id="PTHR24072">
    <property type="entry name" value="RHO FAMILY GTPASE"/>
    <property type="match status" value="1"/>
</dbReference>
<dbReference type="EMBL" id="HBGD01005906">
    <property type="protein sequence ID" value="CAD9081653.1"/>
    <property type="molecule type" value="Transcribed_RNA"/>
</dbReference>
<dbReference type="AlphaFoldDB" id="A0A7S1KQ44"/>
<evidence type="ECO:0000256" key="3">
    <source>
        <dbReference type="SAM" id="MobiDB-lite"/>
    </source>
</evidence>
<feature type="region of interest" description="Disordered" evidence="3">
    <location>
        <begin position="1"/>
        <end position="36"/>
    </location>
</feature>
<reference evidence="4" key="1">
    <citation type="submission" date="2021-01" db="EMBL/GenBank/DDBJ databases">
        <authorList>
            <person name="Corre E."/>
            <person name="Pelletier E."/>
            <person name="Niang G."/>
            <person name="Scheremetjew M."/>
            <person name="Finn R."/>
            <person name="Kale V."/>
            <person name="Holt S."/>
            <person name="Cochrane G."/>
            <person name="Meng A."/>
            <person name="Brown T."/>
            <person name="Cohen L."/>
        </authorList>
    </citation>
    <scope>NUCLEOTIDE SEQUENCE</scope>
    <source>
        <strain evidence="4">WS</strain>
    </source>
</reference>
<dbReference type="GO" id="GO:0005525">
    <property type="term" value="F:GTP binding"/>
    <property type="evidence" value="ECO:0007669"/>
    <property type="project" value="UniProtKB-KW"/>
</dbReference>
<dbReference type="InterPro" id="IPR005225">
    <property type="entry name" value="Small_GTP-bd"/>
</dbReference>
<organism evidence="4">
    <name type="scientific">Percolomonas cosmopolitus</name>
    <dbReference type="NCBI Taxonomy" id="63605"/>
    <lineage>
        <taxon>Eukaryota</taxon>
        <taxon>Discoba</taxon>
        <taxon>Heterolobosea</taxon>
        <taxon>Tetramitia</taxon>
        <taxon>Eutetramitia</taxon>
        <taxon>Percolomonadidae</taxon>
        <taxon>Percolomonas</taxon>
    </lineage>
</organism>
<dbReference type="SMART" id="SM00174">
    <property type="entry name" value="RHO"/>
    <property type="match status" value="1"/>
</dbReference>
<dbReference type="FunFam" id="3.40.50.300:FF:001447">
    <property type="entry name" value="Ras-related protein Rab-1B"/>
    <property type="match status" value="1"/>
</dbReference>
<accession>A0A7S1KQ44</accession>
<keyword evidence="2" id="KW-0342">GTP-binding</keyword>
<dbReference type="SMART" id="SM00173">
    <property type="entry name" value="RAS"/>
    <property type="match status" value="1"/>
</dbReference>
<dbReference type="CDD" id="cd00157">
    <property type="entry name" value="Rho"/>
    <property type="match status" value="1"/>
</dbReference>